<accession>A0A448X6U4</accession>
<sequence>MPLLDNGLDHSIGKLKATAHLDTIELFRQIPDYLAHPIQTINHPASEEVTDSGSDACTKKAAISDITSHECSNLLTAKLAKPVFMSKSRDEHWVGSIASQSDFSSTCDQSGVKLAAPLTATICAAGVSLTRKRSLNSDTHSGFF</sequence>
<proteinExistence type="predicted"/>
<comment type="caution">
    <text evidence="1">The sequence shown here is derived from an EMBL/GenBank/DDBJ whole genome shotgun (WGS) entry which is preliminary data.</text>
</comment>
<dbReference type="EMBL" id="CAAALY010104337">
    <property type="protein sequence ID" value="VEL29571.1"/>
    <property type="molecule type" value="Genomic_DNA"/>
</dbReference>
<protein>
    <submittedName>
        <fullName evidence="1">Uncharacterized protein</fullName>
    </submittedName>
</protein>
<gene>
    <name evidence="1" type="ORF">PXEA_LOCUS23011</name>
</gene>
<keyword evidence="2" id="KW-1185">Reference proteome</keyword>
<evidence type="ECO:0000313" key="2">
    <source>
        <dbReference type="Proteomes" id="UP000784294"/>
    </source>
</evidence>
<reference evidence="1" key="1">
    <citation type="submission" date="2018-11" db="EMBL/GenBank/DDBJ databases">
        <authorList>
            <consortium name="Pathogen Informatics"/>
        </authorList>
    </citation>
    <scope>NUCLEOTIDE SEQUENCE</scope>
</reference>
<organism evidence="1 2">
    <name type="scientific">Protopolystoma xenopodis</name>
    <dbReference type="NCBI Taxonomy" id="117903"/>
    <lineage>
        <taxon>Eukaryota</taxon>
        <taxon>Metazoa</taxon>
        <taxon>Spiralia</taxon>
        <taxon>Lophotrochozoa</taxon>
        <taxon>Platyhelminthes</taxon>
        <taxon>Monogenea</taxon>
        <taxon>Polyopisthocotylea</taxon>
        <taxon>Polystomatidea</taxon>
        <taxon>Polystomatidae</taxon>
        <taxon>Protopolystoma</taxon>
    </lineage>
</organism>
<dbReference type="AlphaFoldDB" id="A0A448X6U4"/>
<name>A0A448X6U4_9PLAT</name>
<dbReference type="Proteomes" id="UP000784294">
    <property type="component" value="Unassembled WGS sequence"/>
</dbReference>
<evidence type="ECO:0000313" key="1">
    <source>
        <dbReference type="EMBL" id="VEL29571.1"/>
    </source>
</evidence>